<organism evidence="2 3">
    <name type="scientific">Nocardia albiluteola</name>
    <dbReference type="NCBI Taxonomy" id="2842303"/>
    <lineage>
        <taxon>Bacteria</taxon>
        <taxon>Bacillati</taxon>
        <taxon>Actinomycetota</taxon>
        <taxon>Actinomycetes</taxon>
        <taxon>Mycobacteriales</taxon>
        <taxon>Nocardiaceae</taxon>
        <taxon>Nocardia</taxon>
    </lineage>
</organism>
<reference evidence="2 3" key="1">
    <citation type="submission" date="2021-06" db="EMBL/GenBank/DDBJ databases">
        <title>Actinomycetes sequencing.</title>
        <authorList>
            <person name="Shan Q."/>
        </authorList>
    </citation>
    <scope>NUCLEOTIDE SEQUENCE [LARGE SCALE GENOMIC DNA]</scope>
    <source>
        <strain evidence="2 3">NEAU-G5</strain>
    </source>
</reference>
<comment type="caution">
    <text evidence="2">The sequence shown here is derived from an EMBL/GenBank/DDBJ whole genome shotgun (WGS) entry which is preliminary data.</text>
</comment>
<name>A0ABS6ASK3_9NOCA</name>
<evidence type="ECO:0000256" key="1">
    <source>
        <dbReference type="SAM" id="MobiDB-lite"/>
    </source>
</evidence>
<dbReference type="EMBL" id="JAHKNI010000001">
    <property type="protein sequence ID" value="MBU3060570.1"/>
    <property type="molecule type" value="Genomic_DNA"/>
</dbReference>
<evidence type="ECO:0000313" key="2">
    <source>
        <dbReference type="EMBL" id="MBU3060570.1"/>
    </source>
</evidence>
<evidence type="ECO:0008006" key="4">
    <source>
        <dbReference type="Google" id="ProtNLM"/>
    </source>
</evidence>
<protein>
    <recommendedName>
        <fullName evidence="4">FXSXX-COOH protein</fullName>
    </recommendedName>
</protein>
<proteinExistence type="predicted"/>
<feature type="region of interest" description="Disordered" evidence="1">
    <location>
        <begin position="1"/>
        <end position="22"/>
    </location>
</feature>
<feature type="compositionally biased region" description="Basic and acidic residues" evidence="1">
    <location>
        <begin position="1"/>
        <end position="14"/>
    </location>
</feature>
<evidence type="ECO:0000313" key="3">
    <source>
        <dbReference type="Proteomes" id="UP000733379"/>
    </source>
</evidence>
<keyword evidence="3" id="KW-1185">Reference proteome</keyword>
<dbReference type="RefSeq" id="WP_215915413.1">
    <property type="nucleotide sequence ID" value="NZ_JAHKNI010000001.1"/>
</dbReference>
<accession>A0ABS6ASK3</accession>
<dbReference type="Proteomes" id="UP000733379">
    <property type="component" value="Unassembled WGS sequence"/>
</dbReference>
<sequence length="55" mass="6141">MTKIDSTHSAHNSEQHQPPTATIQRLFRAPRGATATIGEDALRNPMATVWQRLET</sequence>
<gene>
    <name evidence="2" type="ORF">KO481_03425</name>
</gene>